<proteinExistence type="predicted"/>
<dbReference type="AlphaFoldDB" id="A0A1F7YJF0"/>
<evidence type="ECO:0000313" key="2">
    <source>
        <dbReference type="Proteomes" id="UP000179221"/>
    </source>
</evidence>
<dbReference type="EMBL" id="MGGL01000004">
    <property type="protein sequence ID" value="OGM27320.1"/>
    <property type="molecule type" value="Genomic_DNA"/>
</dbReference>
<organism evidence="1 2">
    <name type="scientific">Candidatus Woesebacteria bacterium RIFCSPHIGHO2_01_FULL_40_22</name>
    <dbReference type="NCBI Taxonomy" id="1802499"/>
    <lineage>
        <taxon>Bacteria</taxon>
        <taxon>Candidatus Woeseibacteriota</taxon>
    </lineage>
</organism>
<protein>
    <submittedName>
        <fullName evidence="1">Uncharacterized protein</fullName>
    </submittedName>
</protein>
<gene>
    <name evidence="1" type="ORF">A2628_00765</name>
</gene>
<accession>A0A1F7YJF0</accession>
<dbReference type="Proteomes" id="UP000179221">
    <property type="component" value="Unassembled WGS sequence"/>
</dbReference>
<name>A0A1F7YJF0_9BACT</name>
<comment type="caution">
    <text evidence="1">The sequence shown here is derived from an EMBL/GenBank/DDBJ whole genome shotgun (WGS) entry which is preliminary data.</text>
</comment>
<sequence length="92" mass="10120">MAPVSIKIGGERDVIVNQGEIIDLRLSVTELEKDSDRWMVDISDDSTEDHVNQSVYIDGKHPQVSLTLVPGLGMVVDHIPPEKPVKKTKATS</sequence>
<evidence type="ECO:0000313" key="1">
    <source>
        <dbReference type="EMBL" id="OGM27320.1"/>
    </source>
</evidence>
<reference evidence="1 2" key="1">
    <citation type="journal article" date="2016" name="Nat. Commun.">
        <title>Thousands of microbial genomes shed light on interconnected biogeochemical processes in an aquifer system.</title>
        <authorList>
            <person name="Anantharaman K."/>
            <person name="Brown C.T."/>
            <person name="Hug L.A."/>
            <person name="Sharon I."/>
            <person name="Castelle C.J."/>
            <person name="Probst A.J."/>
            <person name="Thomas B.C."/>
            <person name="Singh A."/>
            <person name="Wilkins M.J."/>
            <person name="Karaoz U."/>
            <person name="Brodie E.L."/>
            <person name="Williams K.H."/>
            <person name="Hubbard S.S."/>
            <person name="Banfield J.F."/>
        </authorList>
    </citation>
    <scope>NUCLEOTIDE SEQUENCE [LARGE SCALE GENOMIC DNA]</scope>
</reference>